<feature type="signal peptide" evidence="1">
    <location>
        <begin position="1"/>
        <end position="20"/>
    </location>
</feature>
<accession>A0ABX0UHK5</accession>
<name>A0ABX0UHK5_9BACT</name>
<dbReference type="NCBIfam" id="NF038032">
    <property type="entry name" value="CehA_McbA_metalo"/>
    <property type="match status" value="1"/>
</dbReference>
<evidence type="ECO:0008006" key="4">
    <source>
        <dbReference type="Google" id="ProtNLM"/>
    </source>
</evidence>
<evidence type="ECO:0000313" key="2">
    <source>
        <dbReference type="EMBL" id="NIJ50855.1"/>
    </source>
</evidence>
<sequence>MRKKSTLLFFWLLSPLGLLAQHEHHSANLKTVGIEPQPLLAQAMRLQEALSFSGNALSVVDTKKLKALSDKPLTKETVAGIQEILDPYCLNFIDINPEGRVKVERGPAKAILVQGGWTSFLVRVNNEAGITAELVAESVNAAKPYHSPSFDPKVKTQNEVTPGQSANRFLDIQMYTNRPMLPNLNGLRLEYAIVQVYSKDAGQREAEVAYNVGQGSQDIGFRNATHILFDSKPAVKVKFRIKDQDGTATMASFVISDFPHPAAGKLEKKYPLPSRRVAALDEFPDFFFQPQIYRADGEHVMLSAGKYKVTYTRGPEYISQTKEINVPSNVDSSDVTFELKRWIQLSKLGWFSADHHIHAAGCSHYDSPTEGVDPKDMYRQALGEDLNMAANLAWGPSWYHQKTFFTGKDLPLSDKKNIMRNDVEVSGFPSSHSGHIVLLRIKEDDYPGTTEIEQWPSWTAPILSWAKSQDGVVGYAHSGWGLEPLTRVDKLPNYIVPKMDGIGANEYIVTVTQNLVDFFSAGDTPAPWELNMFYHTLNCGFRPRLSGETDFPCITDARVGQARSYFKPEGAMTYDKYVQAIKKGRSYVSDGKSHMMDFKVNGQEVGVGESELALTGAKNVSVSAKIAAYLPAEQDSIGERIAKTSIVFMPYWDIERARIAKSRKVRVELIVNGEAVDTTEVTANGVVTDVKFNYAIKKSGWIALRVFPSSHSNPIFVKVDNQPISEKKSAEWCLATLEQCWKMKEPNIRAEEKKAAEAFYDEARKVYRSIIDGQAAK</sequence>
<reference evidence="2 3" key="1">
    <citation type="submission" date="2020-03" db="EMBL/GenBank/DDBJ databases">
        <title>Genomic Encyclopedia of Type Strains, Phase IV (KMG-IV): sequencing the most valuable type-strain genomes for metagenomic binning, comparative biology and taxonomic classification.</title>
        <authorList>
            <person name="Goeker M."/>
        </authorList>
    </citation>
    <scope>NUCLEOTIDE SEQUENCE [LARGE SCALE GENOMIC DNA]</scope>
    <source>
        <strain evidence="2 3">DSM 102865</strain>
    </source>
</reference>
<protein>
    <recommendedName>
        <fullName evidence="4">CehA/McbA family metallohydrolase</fullName>
    </recommendedName>
</protein>
<dbReference type="EMBL" id="JAASQJ010000001">
    <property type="protein sequence ID" value="NIJ50855.1"/>
    <property type="molecule type" value="Genomic_DNA"/>
</dbReference>
<keyword evidence="1" id="KW-0732">Signal</keyword>
<organism evidence="2 3">
    <name type="scientific">Dyadobacter arcticus</name>
    <dbReference type="NCBI Taxonomy" id="1078754"/>
    <lineage>
        <taxon>Bacteria</taxon>
        <taxon>Pseudomonadati</taxon>
        <taxon>Bacteroidota</taxon>
        <taxon>Cytophagia</taxon>
        <taxon>Cytophagales</taxon>
        <taxon>Spirosomataceae</taxon>
        <taxon>Dyadobacter</taxon>
    </lineage>
</organism>
<dbReference type="RefSeq" id="WP_167265898.1">
    <property type="nucleotide sequence ID" value="NZ_JAASQJ010000001.1"/>
</dbReference>
<proteinExistence type="predicted"/>
<gene>
    <name evidence="2" type="ORF">FHS68_000011</name>
</gene>
<dbReference type="Proteomes" id="UP001179181">
    <property type="component" value="Unassembled WGS sequence"/>
</dbReference>
<feature type="chain" id="PRO_5046403491" description="CehA/McbA family metallohydrolase" evidence="1">
    <location>
        <begin position="21"/>
        <end position="777"/>
    </location>
</feature>
<keyword evidence="3" id="KW-1185">Reference proteome</keyword>
<comment type="caution">
    <text evidence="2">The sequence shown here is derived from an EMBL/GenBank/DDBJ whole genome shotgun (WGS) entry which is preliminary data.</text>
</comment>
<evidence type="ECO:0000256" key="1">
    <source>
        <dbReference type="SAM" id="SignalP"/>
    </source>
</evidence>
<evidence type="ECO:0000313" key="3">
    <source>
        <dbReference type="Proteomes" id="UP001179181"/>
    </source>
</evidence>